<evidence type="ECO:0000313" key="7">
    <source>
        <dbReference type="Proteomes" id="UP000473574"/>
    </source>
</evidence>
<keyword evidence="2" id="KW-0805">Transcription regulation</keyword>
<keyword evidence="4" id="KW-0804">Transcription</keyword>
<accession>A0A6M0S7N7</accession>
<evidence type="ECO:0000256" key="4">
    <source>
        <dbReference type="ARBA" id="ARBA00023163"/>
    </source>
</evidence>
<dbReference type="InterPro" id="IPR058163">
    <property type="entry name" value="LysR-type_TF_proteobact-type"/>
</dbReference>
<organism evidence="6 7">
    <name type="scientific">Adonisia turfae CCMR0082</name>
    <dbReference type="NCBI Taxonomy" id="2304604"/>
    <lineage>
        <taxon>Bacteria</taxon>
        <taxon>Bacillati</taxon>
        <taxon>Cyanobacteriota</taxon>
        <taxon>Adonisia</taxon>
        <taxon>Adonisia turfae</taxon>
    </lineage>
</organism>
<dbReference type="CDD" id="cd08422">
    <property type="entry name" value="PBP2_CrgA_like"/>
    <property type="match status" value="1"/>
</dbReference>
<dbReference type="EMBL" id="QZCE01000002">
    <property type="protein sequence ID" value="NEZ64396.1"/>
    <property type="molecule type" value="Genomic_DNA"/>
</dbReference>
<dbReference type="InterPro" id="IPR036390">
    <property type="entry name" value="WH_DNA-bd_sf"/>
</dbReference>
<dbReference type="Pfam" id="PF00126">
    <property type="entry name" value="HTH_1"/>
    <property type="match status" value="1"/>
</dbReference>
<dbReference type="InterPro" id="IPR036388">
    <property type="entry name" value="WH-like_DNA-bd_sf"/>
</dbReference>
<keyword evidence="3" id="KW-0238">DNA-binding</keyword>
<dbReference type="InterPro" id="IPR000847">
    <property type="entry name" value="LysR_HTH_N"/>
</dbReference>
<evidence type="ECO:0000256" key="2">
    <source>
        <dbReference type="ARBA" id="ARBA00023015"/>
    </source>
</evidence>
<dbReference type="PANTHER" id="PTHR30537:SF10">
    <property type="entry name" value="TRANSCRIPTIONAL REGULATOR-RELATED"/>
    <property type="match status" value="1"/>
</dbReference>
<dbReference type="Pfam" id="PF03466">
    <property type="entry name" value="LysR_substrate"/>
    <property type="match status" value="1"/>
</dbReference>
<comment type="similarity">
    <text evidence="1">Belongs to the LysR transcriptional regulatory family.</text>
</comment>
<dbReference type="SUPFAM" id="SSF46785">
    <property type="entry name" value="Winged helix' DNA-binding domain"/>
    <property type="match status" value="1"/>
</dbReference>
<dbReference type="PANTHER" id="PTHR30537">
    <property type="entry name" value="HTH-TYPE TRANSCRIPTIONAL REGULATOR"/>
    <property type="match status" value="1"/>
</dbReference>
<dbReference type="GO" id="GO:0043565">
    <property type="term" value="F:sequence-specific DNA binding"/>
    <property type="evidence" value="ECO:0007669"/>
    <property type="project" value="TreeGrafter"/>
</dbReference>
<dbReference type="SUPFAM" id="SSF53850">
    <property type="entry name" value="Periplasmic binding protein-like II"/>
    <property type="match status" value="1"/>
</dbReference>
<dbReference type="AlphaFoldDB" id="A0A6M0S7N7"/>
<dbReference type="GO" id="GO:0006351">
    <property type="term" value="P:DNA-templated transcription"/>
    <property type="evidence" value="ECO:0007669"/>
    <property type="project" value="TreeGrafter"/>
</dbReference>
<dbReference type="PRINTS" id="PR00039">
    <property type="entry name" value="HTHLYSR"/>
</dbReference>
<sequence length="297" mass="33217">MGIWDGVSEFVTVVDAGSFSAAAKRLGVSTSYVSRQVAALEERLGIRLLARSTRKVRMTDAGAEYYRRCSELVAGLEEANQVVVGETAEVVGRIRVSAAGAFAERYVALALAEFARQHPQVHIDIDFNTRNIDLIDEGFDFAIRYGVLQDSSLIARKLTGRTLVACASPDYLRAWGKPIEPEELRDHACLIANTDRWRFSYPNGERFIRVSGVWRSNNGPALAAAAVMGLGIAYSPRVNLAEALEAGQVLPILQDFWDRDRSTWIVYPNRQHLPLRVRRAIDFLVDYFRQRQETLAV</sequence>
<dbReference type="GO" id="GO:0003700">
    <property type="term" value="F:DNA-binding transcription factor activity"/>
    <property type="evidence" value="ECO:0007669"/>
    <property type="project" value="InterPro"/>
</dbReference>
<comment type="caution">
    <text evidence="6">The sequence shown here is derived from an EMBL/GenBank/DDBJ whole genome shotgun (WGS) entry which is preliminary data.</text>
</comment>
<dbReference type="Gene3D" id="1.10.10.10">
    <property type="entry name" value="Winged helix-like DNA-binding domain superfamily/Winged helix DNA-binding domain"/>
    <property type="match status" value="1"/>
</dbReference>
<dbReference type="InterPro" id="IPR005119">
    <property type="entry name" value="LysR_subst-bd"/>
</dbReference>
<evidence type="ECO:0000313" key="6">
    <source>
        <dbReference type="EMBL" id="NEZ64396.1"/>
    </source>
</evidence>
<dbReference type="Gene3D" id="3.40.190.290">
    <property type="match status" value="1"/>
</dbReference>
<reference evidence="6 7" key="1">
    <citation type="journal article" date="2020" name="Microb. Ecol.">
        <title>Ecogenomics of the Marine Benthic Filamentous Cyanobacterium Adonisia.</title>
        <authorList>
            <person name="Walter J.M."/>
            <person name="Coutinho F.H."/>
            <person name="Leomil L."/>
            <person name="Hargreaves P.I."/>
            <person name="Campeao M.E."/>
            <person name="Vieira V.V."/>
            <person name="Silva B.S."/>
            <person name="Fistarol G.O."/>
            <person name="Salomon P.S."/>
            <person name="Sawabe T."/>
            <person name="Mino S."/>
            <person name="Hosokawa M."/>
            <person name="Miyashita H."/>
            <person name="Maruyama F."/>
            <person name="van Verk M.C."/>
            <person name="Dutilh B.E."/>
            <person name="Thompson C.C."/>
            <person name="Thompson F.L."/>
        </authorList>
    </citation>
    <scope>NUCLEOTIDE SEQUENCE [LARGE SCALE GENOMIC DNA]</scope>
    <source>
        <strain evidence="6 7">CCMR0082</strain>
    </source>
</reference>
<evidence type="ECO:0000256" key="1">
    <source>
        <dbReference type="ARBA" id="ARBA00009437"/>
    </source>
</evidence>
<evidence type="ECO:0000259" key="5">
    <source>
        <dbReference type="PROSITE" id="PS50931"/>
    </source>
</evidence>
<dbReference type="FunFam" id="1.10.10.10:FF:000001">
    <property type="entry name" value="LysR family transcriptional regulator"/>
    <property type="match status" value="1"/>
</dbReference>
<name>A0A6M0S7N7_9CYAN</name>
<proteinExistence type="inferred from homology"/>
<dbReference type="PROSITE" id="PS50931">
    <property type="entry name" value="HTH_LYSR"/>
    <property type="match status" value="1"/>
</dbReference>
<dbReference type="Proteomes" id="UP000473574">
    <property type="component" value="Unassembled WGS sequence"/>
</dbReference>
<gene>
    <name evidence="6" type="ORF">D0962_16630</name>
</gene>
<protein>
    <submittedName>
        <fullName evidence="6">LysR family transcriptional regulator</fullName>
    </submittedName>
</protein>
<feature type="domain" description="HTH lysR-type" evidence="5">
    <location>
        <begin position="10"/>
        <end position="59"/>
    </location>
</feature>
<evidence type="ECO:0000256" key="3">
    <source>
        <dbReference type="ARBA" id="ARBA00023125"/>
    </source>
</evidence>